<protein>
    <submittedName>
        <fullName evidence="1">Uncharacterized protein</fullName>
    </submittedName>
</protein>
<comment type="caution">
    <text evidence="1">The sequence shown here is derived from an EMBL/GenBank/DDBJ whole genome shotgun (WGS) entry which is preliminary data.</text>
</comment>
<evidence type="ECO:0000313" key="2">
    <source>
        <dbReference type="Proteomes" id="UP000076552"/>
    </source>
</evidence>
<accession>A0A161YB30</accession>
<keyword evidence="2" id="KW-1185">Reference proteome</keyword>
<organism evidence="1 2">
    <name type="scientific">Colletotrichum tofieldiae</name>
    <dbReference type="NCBI Taxonomy" id="708197"/>
    <lineage>
        <taxon>Eukaryota</taxon>
        <taxon>Fungi</taxon>
        <taxon>Dikarya</taxon>
        <taxon>Ascomycota</taxon>
        <taxon>Pezizomycotina</taxon>
        <taxon>Sordariomycetes</taxon>
        <taxon>Hypocreomycetidae</taxon>
        <taxon>Glomerellales</taxon>
        <taxon>Glomerellaceae</taxon>
        <taxon>Colletotrichum</taxon>
        <taxon>Colletotrichum spaethianum species complex</taxon>
    </lineage>
</organism>
<name>A0A161YB30_9PEZI</name>
<gene>
    <name evidence="1" type="ORF">CT0861_05936</name>
</gene>
<evidence type="ECO:0000313" key="1">
    <source>
        <dbReference type="EMBL" id="KZL69297.1"/>
    </source>
</evidence>
<dbReference type="AlphaFoldDB" id="A0A161YB30"/>
<dbReference type="Proteomes" id="UP000076552">
    <property type="component" value="Unassembled WGS sequence"/>
</dbReference>
<reference evidence="1 2" key="1">
    <citation type="submission" date="2015-06" db="EMBL/GenBank/DDBJ databases">
        <title>Survival trade-offs in plant roots during colonization by closely related pathogenic and mutualistic fungi.</title>
        <authorList>
            <person name="Hacquard S."/>
            <person name="Kracher B."/>
            <person name="Hiruma K."/>
            <person name="Weinman A."/>
            <person name="Muench P."/>
            <person name="Garrido Oter R."/>
            <person name="Ver Loren van Themaat E."/>
            <person name="Dallerey J.-F."/>
            <person name="Damm U."/>
            <person name="Henrissat B."/>
            <person name="Lespinet O."/>
            <person name="Thon M."/>
            <person name="Kemen E."/>
            <person name="McHardy A.C."/>
            <person name="Schulze-Lefert P."/>
            <person name="O'Connell R.J."/>
        </authorList>
    </citation>
    <scope>NUCLEOTIDE SEQUENCE [LARGE SCALE GENOMIC DNA]</scope>
    <source>
        <strain evidence="1 2">0861</strain>
    </source>
</reference>
<sequence>MGRWWCCWVVVAGNLHTRASRHRCVPLLWDRTRAEGKGRMVDTWRHGRLVVSTAEAVEECLCRPARFPGGADASVFSLNTRCLHFGVVLTQGGNGENTPAKKEAETYEANGVETQRATRTCVRPACQSTQRRRTTERWCRPVARGLSESSWATKHAGNSRGEFTAHAGPSCTPVAVGVVVCYTQRTNMTGEVVSSTKDVLRDREREPPRRLSAQLISRKRLGRPRRTSFAFCDIPTSLHLVGTGRQAQQGHRRRW</sequence>
<proteinExistence type="predicted"/>
<dbReference type="EMBL" id="LFIV01000110">
    <property type="protein sequence ID" value="KZL69297.1"/>
    <property type="molecule type" value="Genomic_DNA"/>
</dbReference>